<dbReference type="Proteomes" id="UP000712080">
    <property type="component" value="Unassembled WGS sequence"/>
</dbReference>
<evidence type="ECO:0000313" key="2">
    <source>
        <dbReference type="EMBL" id="NMH29183.1"/>
    </source>
</evidence>
<dbReference type="SUPFAM" id="SSF63829">
    <property type="entry name" value="Calcium-dependent phosphotriesterase"/>
    <property type="match status" value="1"/>
</dbReference>
<dbReference type="Pfam" id="PF17164">
    <property type="entry name" value="DUF5122"/>
    <property type="match status" value="14"/>
</dbReference>
<dbReference type="PANTHER" id="PTHR42754:SF1">
    <property type="entry name" value="LIPOPROTEIN"/>
    <property type="match status" value="1"/>
</dbReference>
<dbReference type="InterPro" id="IPR021655">
    <property type="entry name" value="Put_metal-bd"/>
</dbReference>
<feature type="chain" id="PRO_5037770071" description="Delta-60 repeat domain-containing protein" evidence="1">
    <location>
        <begin position="18"/>
        <end position="894"/>
    </location>
</feature>
<reference evidence="2" key="1">
    <citation type="submission" date="2020-02" db="EMBL/GenBank/DDBJ databases">
        <title>Flavobacterium sp. genome.</title>
        <authorList>
            <person name="Jung H.S."/>
            <person name="Baek J.H."/>
            <person name="Jeon C.O."/>
        </authorList>
    </citation>
    <scope>NUCLEOTIDE SEQUENCE</scope>
    <source>
        <strain evidence="2">SE-s28</strain>
    </source>
</reference>
<keyword evidence="3" id="KW-1185">Reference proteome</keyword>
<dbReference type="InterPro" id="IPR013431">
    <property type="entry name" value="Delta_60_rpt"/>
</dbReference>
<proteinExistence type="predicted"/>
<dbReference type="EMBL" id="JAAMPU010000108">
    <property type="protein sequence ID" value="NMH29183.1"/>
    <property type="molecule type" value="Genomic_DNA"/>
</dbReference>
<dbReference type="Pfam" id="PF11617">
    <property type="entry name" value="Cu-binding_MopE"/>
    <property type="match status" value="1"/>
</dbReference>
<dbReference type="Gene3D" id="2.80.10.50">
    <property type="match status" value="7"/>
</dbReference>
<dbReference type="SUPFAM" id="SSF50965">
    <property type="entry name" value="Galactose oxidase, central domain"/>
    <property type="match status" value="1"/>
</dbReference>
<name>A0A972FVA0_9FLAO</name>
<organism evidence="2 3">
    <name type="scientific">Flavobacterium silvaticum</name>
    <dbReference type="NCBI Taxonomy" id="1852020"/>
    <lineage>
        <taxon>Bacteria</taxon>
        <taxon>Pseudomonadati</taxon>
        <taxon>Bacteroidota</taxon>
        <taxon>Flavobacteriia</taxon>
        <taxon>Flavobacteriales</taxon>
        <taxon>Flavobacteriaceae</taxon>
        <taxon>Flavobacterium</taxon>
    </lineage>
</organism>
<evidence type="ECO:0008006" key="4">
    <source>
        <dbReference type="Google" id="ProtNLM"/>
    </source>
</evidence>
<keyword evidence="1" id="KW-0732">Signal</keyword>
<dbReference type="InterPro" id="IPR011043">
    <property type="entry name" value="Gal_Oxase/kelch_b-propeller"/>
</dbReference>
<feature type="signal peptide" evidence="1">
    <location>
        <begin position="1"/>
        <end position="17"/>
    </location>
</feature>
<dbReference type="AlphaFoldDB" id="A0A972FVA0"/>
<dbReference type="RefSeq" id="WP_262887857.1">
    <property type="nucleotide sequence ID" value="NZ_JAAMPU010000108.1"/>
</dbReference>
<gene>
    <name evidence="2" type="ORF">G6047_14175</name>
</gene>
<dbReference type="PANTHER" id="PTHR42754">
    <property type="entry name" value="ENDOGLUCANASE"/>
    <property type="match status" value="1"/>
</dbReference>
<comment type="caution">
    <text evidence="2">The sequence shown here is derived from an EMBL/GenBank/DDBJ whole genome shotgun (WGS) entry which is preliminary data.</text>
</comment>
<feature type="non-terminal residue" evidence="2">
    <location>
        <position position="894"/>
    </location>
</feature>
<accession>A0A972FVA0</accession>
<dbReference type="SUPFAM" id="SSF101898">
    <property type="entry name" value="NHL repeat"/>
    <property type="match status" value="1"/>
</dbReference>
<sequence length="894" mass="93361">MNRVVLFLLLCASVGFAQPGSIDPTFHPSAHLYGDGPNGLVSSVLLLADGKVVLAGNFLTYNGITCNRLTRVNADGSHDATFITGSGANGIISRVIEQTDGKLLIVGSFTTYDGTSRNRIARLNSDGSLDTTFNPGLGVNNEIFCVVLQTDGKILIGGAFSSYNGTAAQRIARLNPDASLDTSFSPGTGNSGTVYSIALQPDGKLIVGAFALQIGSMVGFPLTRMNTDGSQDPTFTPGTAATGIFDIKILGSGKIVVGGSFNTYNGTSRRNIARINSNGTLDTSFIVGTGTNGTIRALEVQPDDKILIGGEFTTFGSTSRNGIARLNANGSLDTGFDPGSGTDIVYDIALQPDDKILVSGLYEVYGDDTRKNMSRVNSDGSLDQTFNPLQGPEGSIISLHVQPDDNIIIAGTTWSYDATIRPTIARLDPEGYLDPTFDAGTGASGYINTTAWNSGKTIAAGVFNSFNGLTRNNLVQLNSDGSVDTSFIPATPSAFYISKVIVQPDGKILACGYINGSGISAYLVRLNSNGSTDVSFTPASIPNQFFFDMALQPDGKIIVGGSFTSFNSSVASRVMRLNTNGSFDASFNTASGPSGQVQSIAVQPDGMVVVAGNFTTVSGITKKYIARLDANGTLDTAFNTGVGPDAGIDEIKLQPDGKIVVSGFFQTYDSVSQSYLARINTDGSLDSSFDTGTGPDSQLSSIGFQSDEKIIISGLFSSYDGAVQKGIARLFTSEDILPCPTIENPSQTFCSNQNATIDNLDATDNGGGVVWYDAIDATVALSPGTPLIDGSAYFADNTSGSCDVRESVTVTIQQEYSFYVDADSDGFGSVTTALLCAPDALTPPSGYTNVSGDCDDAVAAINPGHAEVLYNGVDDNCDGNLDEGFQLLSNVITA</sequence>
<evidence type="ECO:0000313" key="3">
    <source>
        <dbReference type="Proteomes" id="UP000712080"/>
    </source>
</evidence>
<protein>
    <recommendedName>
        <fullName evidence="4">Delta-60 repeat domain-containing protein</fullName>
    </recommendedName>
</protein>
<dbReference type="NCBIfam" id="TIGR02608">
    <property type="entry name" value="delta_60_rpt"/>
    <property type="match status" value="13"/>
</dbReference>
<evidence type="ECO:0000256" key="1">
    <source>
        <dbReference type="SAM" id="SignalP"/>
    </source>
</evidence>